<accession>A0A8J4A231</accession>
<evidence type="ECO:0000313" key="2">
    <source>
        <dbReference type="Proteomes" id="UP000635606"/>
    </source>
</evidence>
<protein>
    <submittedName>
        <fullName evidence="1">Uncharacterized protein</fullName>
    </submittedName>
</protein>
<dbReference type="EMBL" id="BOPH01000105">
    <property type="protein sequence ID" value="GIJ72743.1"/>
    <property type="molecule type" value="Genomic_DNA"/>
</dbReference>
<comment type="caution">
    <text evidence="1">The sequence shown here is derived from an EMBL/GenBank/DDBJ whole genome shotgun (WGS) entry which is preliminary data.</text>
</comment>
<gene>
    <name evidence="1" type="ORF">Voc01_076600</name>
</gene>
<keyword evidence="2" id="KW-1185">Reference proteome</keyword>
<dbReference type="RefSeq" id="WP_203932592.1">
    <property type="nucleotide sequence ID" value="NZ_BOPH01000105.1"/>
</dbReference>
<organism evidence="1 2">
    <name type="scientific">Virgisporangium ochraceum</name>
    <dbReference type="NCBI Taxonomy" id="65505"/>
    <lineage>
        <taxon>Bacteria</taxon>
        <taxon>Bacillati</taxon>
        <taxon>Actinomycetota</taxon>
        <taxon>Actinomycetes</taxon>
        <taxon>Micromonosporales</taxon>
        <taxon>Micromonosporaceae</taxon>
        <taxon>Virgisporangium</taxon>
    </lineage>
</organism>
<dbReference type="Proteomes" id="UP000635606">
    <property type="component" value="Unassembled WGS sequence"/>
</dbReference>
<evidence type="ECO:0000313" key="1">
    <source>
        <dbReference type="EMBL" id="GIJ72743.1"/>
    </source>
</evidence>
<sequence>MIAALAARLPDPLLATAVDTVAGLGRYDSPGRAMAALAPRLSGGLLRTAVGITRGFDELADYVQASNELALRHPPAARHQILLGSLRRVEGRPVWTLELRRAFVRLVELLPAQLVPRALGSPRRCRRATARPPCSPRWAPV</sequence>
<reference evidence="1" key="1">
    <citation type="submission" date="2021-01" db="EMBL/GenBank/DDBJ databases">
        <title>Whole genome shotgun sequence of Virgisporangium ochraceum NBRC 16418.</title>
        <authorList>
            <person name="Komaki H."/>
            <person name="Tamura T."/>
        </authorList>
    </citation>
    <scope>NUCLEOTIDE SEQUENCE</scope>
    <source>
        <strain evidence="1">NBRC 16418</strain>
    </source>
</reference>
<dbReference type="AlphaFoldDB" id="A0A8J4A231"/>
<proteinExistence type="predicted"/>
<name>A0A8J4A231_9ACTN</name>